<sequence>MTHSESVSGRRAPDPARARELIAFRIGAQEFCVDIMSVREIRGWTPATALPQSPGFLRGVVNLRGAVLPIVDLSARLGFAPAEPTARHVIIVAQIGRQVVGLLVDAVSDILTVTDDLLQPTPDVASEMAKSFVRGVLAIDKRMISQIALDHVLPLSERDAA</sequence>
<dbReference type="AlphaFoldDB" id="B8ESS4"/>
<dbReference type="HOGENOM" id="CLU_048995_3_4_5"/>
<dbReference type="SMART" id="SM00260">
    <property type="entry name" value="CheW"/>
    <property type="match status" value="1"/>
</dbReference>
<dbReference type="InterPro" id="IPR036061">
    <property type="entry name" value="CheW-like_dom_sf"/>
</dbReference>
<dbReference type="RefSeq" id="WP_012590479.1">
    <property type="nucleotide sequence ID" value="NC_011666.1"/>
</dbReference>
<keyword evidence="3" id="KW-1185">Reference proteome</keyword>
<dbReference type="EMBL" id="CP001280">
    <property type="protein sequence ID" value="ACK50409.1"/>
    <property type="molecule type" value="Genomic_DNA"/>
</dbReference>
<dbReference type="GO" id="GO:0006935">
    <property type="term" value="P:chemotaxis"/>
    <property type="evidence" value="ECO:0007669"/>
    <property type="project" value="InterPro"/>
</dbReference>
<proteinExistence type="predicted"/>
<feature type="domain" description="CheW-like" evidence="1">
    <location>
        <begin position="18"/>
        <end position="158"/>
    </location>
</feature>
<name>B8ESS4_METSB</name>
<organism evidence="2 3">
    <name type="scientific">Methylocella silvestris (strain DSM 15510 / CIP 108128 / LMG 27833 / NCIMB 13906 / BL2)</name>
    <dbReference type="NCBI Taxonomy" id="395965"/>
    <lineage>
        <taxon>Bacteria</taxon>
        <taxon>Pseudomonadati</taxon>
        <taxon>Pseudomonadota</taxon>
        <taxon>Alphaproteobacteria</taxon>
        <taxon>Hyphomicrobiales</taxon>
        <taxon>Beijerinckiaceae</taxon>
        <taxon>Methylocella</taxon>
    </lineage>
</organism>
<evidence type="ECO:0000259" key="1">
    <source>
        <dbReference type="PROSITE" id="PS50851"/>
    </source>
</evidence>
<dbReference type="PANTHER" id="PTHR22617:SF23">
    <property type="entry name" value="CHEMOTAXIS PROTEIN CHEW"/>
    <property type="match status" value="1"/>
</dbReference>
<dbReference type="eggNOG" id="COG0835">
    <property type="taxonomic scope" value="Bacteria"/>
</dbReference>
<reference evidence="2 3" key="1">
    <citation type="journal article" date="2010" name="J. Bacteriol.">
        <title>Complete genome sequence of the aerobic facultative methanotroph Methylocella silvestris BL2.</title>
        <authorList>
            <person name="Chen Y."/>
            <person name="Crombie A."/>
            <person name="Rahman M.T."/>
            <person name="Dedysh S.N."/>
            <person name="Liesack W."/>
            <person name="Stott M.B."/>
            <person name="Alam M."/>
            <person name="Theisen A.R."/>
            <person name="Murrell J.C."/>
            <person name="Dunfield P.F."/>
        </authorList>
    </citation>
    <scope>NUCLEOTIDE SEQUENCE [LARGE SCALE GENOMIC DNA]</scope>
    <source>
        <strain evidence="3">DSM 15510 / CIP 108128 / LMG 27833 / NCIMB 13906 / BL2</strain>
    </source>
</reference>
<dbReference type="CDD" id="cd00732">
    <property type="entry name" value="CheW"/>
    <property type="match status" value="1"/>
</dbReference>
<dbReference type="PANTHER" id="PTHR22617">
    <property type="entry name" value="CHEMOTAXIS SENSOR HISTIDINE KINASE-RELATED"/>
    <property type="match status" value="1"/>
</dbReference>
<dbReference type="Gene3D" id="2.40.50.180">
    <property type="entry name" value="CheA-289, Domain 4"/>
    <property type="match status" value="1"/>
</dbReference>
<dbReference type="SUPFAM" id="SSF50341">
    <property type="entry name" value="CheW-like"/>
    <property type="match status" value="1"/>
</dbReference>
<dbReference type="GO" id="GO:0005829">
    <property type="term" value="C:cytosol"/>
    <property type="evidence" value="ECO:0007669"/>
    <property type="project" value="TreeGrafter"/>
</dbReference>
<evidence type="ECO:0000313" key="2">
    <source>
        <dbReference type="EMBL" id="ACK50409.1"/>
    </source>
</evidence>
<dbReference type="Pfam" id="PF01584">
    <property type="entry name" value="CheW"/>
    <property type="match status" value="1"/>
</dbReference>
<dbReference type="InterPro" id="IPR002545">
    <property type="entry name" value="CheW-lke_dom"/>
</dbReference>
<protein>
    <submittedName>
        <fullName evidence="2">CheW protein</fullName>
    </submittedName>
</protein>
<dbReference type="GO" id="GO:0007165">
    <property type="term" value="P:signal transduction"/>
    <property type="evidence" value="ECO:0007669"/>
    <property type="project" value="InterPro"/>
</dbReference>
<dbReference type="Gene3D" id="2.30.30.40">
    <property type="entry name" value="SH3 Domains"/>
    <property type="match status" value="1"/>
</dbReference>
<dbReference type="Proteomes" id="UP000002257">
    <property type="component" value="Chromosome"/>
</dbReference>
<dbReference type="InterPro" id="IPR039315">
    <property type="entry name" value="CheW"/>
</dbReference>
<dbReference type="KEGG" id="msl:Msil_1445"/>
<dbReference type="PROSITE" id="PS50851">
    <property type="entry name" value="CHEW"/>
    <property type="match status" value="1"/>
</dbReference>
<gene>
    <name evidence="2" type="ordered locus">Msil_1445</name>
</gene>
<evidence type="ECO:0000313" key="3">
    <source>
        <dbReference type="Proteomes" id="UP000002257"/>
    </source>
</evidence>
<dbReference type="OrthoDB" id="3291462at2"/>
<dbReference type="STRING" id="395965.Msil_1445"/>
<accession>B8ESS4</accession>